<proteinExistence type="predicted"/>
<feature type="domain" description="Glycosyltransferase subfamily 4-like N-terminal" evidence="2">
    <location>
        <begin position="15"/>
        <end position="176"/>
    </location>
</feature>
<feature type="domain" description="Glycosyl transferase family 1" evidence="1">
    <location>
        <begin position="192"/>
        <end position="354"/>
    </location>
</feature>
<dbReference type="InterPro" id="IPR028098">
    <property type="entry name" value="Glyco_trans_4-like_N"/>
</dbReference>
<dbReference type="InterPro" id="IPR001296">
    <property type="entry name" value="Glyco_trans_1"/>
</dbReference>
<keyword evidence="3" id="KW-0328">Glycosyltransferase</keyword>
<evidence type="ECO:0000313" key="4">
    <source>
        <dbReference type="Proteomes" id="UP001324380"/>
    </source>
</evidence>
<dbReference type="EMBL" id="CP139558">
    <property type="protein sequence ID" value="WPU95618.1"/>
    <property type="molecule type" value="Genomic_DNA"/>
</dbReference>
<keyword evidence="3" id="KW-0808">Transferase</keyword>
<gene>
    <name evidence="3" type="ORF">SNE25_08815</name>
</gene>
<dbReference type="Pfam" id="PF00534">
    <property type="entry name" value="Glycos_transf_1"/>
    <property type="match status" value="1"/>
</dbReference>
<name>A0ABZ0TTX7_9SPHI</name>
<organism evidence="3 4">
    <name type="scientific">Mucilaginibacter sabulilitoris</name>
    <dbReference type="NCBI Taxonomy" id="1173583"/>
    <lineage>
        <taxon>Bacteria</taxon>
        <taxon>Pseudomonadati</taxon>
        <taxon>Bacteroidota</taxon>
        <taxon>Sphingobacteriia</taxon>
        <taxon>Sphingobacteriales</taxon>
        <taxon>Sphingobacteriaceae</taxon>
        <taxon>Mucilaginibacter</taxon>
    </lineage>
</organism>
<dbReference type="EC" id="2.4.-.-" evidence="3"/>
<dbReference type="SUPFAM" id="SSF53756">
    <property type="entry name" value="UDP-Glycosyltransferase/glycogen phosphorylase"/>
    <property type="match status" value="1"/>
</dbReference>
<sequence length="390" mass="44224">MKLLLLSTSSSRNAGGLYNSVRNLGQALLKLNHYNPTVIAYNDEHSDVDIAAYEPLPVVQYKTIGPKGLAFSLELKKKFNHLAPDIIHQQGIYLYSSLVNHNYSKKHRIPYLISPRGMLDPWILNNNPLKKEIGFKLYERSNLKGAACIHALGMPEYHAIRKFGCDNPIAVIPNGVFLPSPLNLDSYSPPAWKADDDRKILLFLSRLHPKKGLENLMHAVKIDEKFRNKWKIIIAGESNTSVYLNSLIELQDKLQLKNDILFIGAQYHADKDLCFRYADAFILPSFSEGMPMAVLEAWSYSLPAIITEECNLPEGFEEAAAIKIEPNIDSIVDGLKKLNNFSDMELKRIGNNGYNLVRNNFTWEAIAQQMEEVYNWILEKGPRPNVVKVD</sequence>
<evidence type="ECO:0000259" key="1">
    <source>
        <dbReference type="Pfam" id="PF00534"/>
    </source>
</evidence>
<reference evidence="3 4" key="1">
    <citation type="submission" date="2023-11" db="EMBL/GenBank/DDBJ databases">
        <title>Analysis of the Genomes of Mucilaginibacter gossypii cycad 4 and M. sabulilitoris SNA2: microbes with the potential for plant growth promotion.</title>
        <authorList>
            <person name="Hirsch A.M."/>
            <person name="Humm E."/>
            <person name="Rubbi M."/>
            <person name="Del Vecchio G."/>
            <person name="Ha S.M."/>
            <person name="Pellegrini M."/>
            <person name="Gunsalus R.P."/>
        </authorList>
    </citation>
    <scope>NUCLEOTIDE SEQUENCE [LARGE SCALE GENOMIC DNA]</scope>
    <source>
        <strain evidence="3 4">SNA2</strain>
    </source>
</reference>
<dbReference type="Pfam" id="PF13439">
    <property type="entry name" value="Glyco_transf_4"/>
    <property type="match status" value="1"/>
</dbReference>
<evidence type="ECO:0000259" key="2">
    <source>
        <dbReference type="Pfam" id="PF13439"/>
    </source>
</evidence>
<dbReference type="RefSeq" id="WP_321564724.1">
    <property type="nucleotide sequence ID" value="NZ_CP139558.1"/>
</dbReference>
<dbReference type="Proteomes" id="UP001324380">
    <property type="component" value="Chromosome"/>
</dbReference>
<dbReference type="PANTHER" id="PTHR12526:SF637">
    <property type="entry name" value="GLYCOSYLTRANSFERASE EPSF-RELATED"/>
    <property type="match status" value="1"/>
</dbReference>
<keyword evidence="4" id="KW-1185">Reference proteome</keyword>
<dbReference type="Gene3D" id="3.40.50.2000">
    <property type="entry name" value="Glycogen Phosphorylase B"/>
    <property type="match status" value="2"/>
</dbReference>
<dbReference type="PANTHER" id="PTHR12526">
    <property type="entry name" value="GLYCOSYLTRANSFERASE"/>
    <property type="match status" value="1"/>
</dbReference>
<accession>A0ABZ0TTX7</accession>
<evidence type="ECO:0000313" key="3">
    <source>
        <dbReference type="EMBL" id="WPU95618.1"/>
    </source>
</evidence>
<protein>
    <submittedName>
        <fullName evidence="3">Glycosyltransferase</fullName>
        <ecNumber evidence="3">2.4.-.-</ecNumber>
    </submittedName>
</protein>
<dbReference type="GO" id="GO:0016757">
    <property type="term" value="F:glycosyltransferase activity"/>
    <property type="evidence" value="ECO:0007669"/>
    <property type="project" value="UniProtKB-KW"/>
</dbReference>